<evidence type="ECO:0000259" key="11">
    <source>
        <dbReference type="PROSITE" id="PS51918"/>
    </source>
</evidence>
<proteinExistence type="inferred from homology"/>
<feature type="binding site" evidence="8">
    <location>
        <position position="149"/>
    </location>
    <ligand>
        <name>[4Fe-4S] cluster</name>
        <dbReference type="ChEBI" id="CHEBI:49883"/>
        <label>2</label>
        <note>4Fe-4S-S-AdoMet</note>
    </ligand>
</feature>
<dbReference type="InterPro" id="IPR002792">
    <property type="entry name" value="TRAM_dom"/>
</dbReference>
<dbReference type="SFLD" id="SFLDG01082">
    <property type="entry name" value="B12-binding_domain_containing"/>
    <property type="match status" value="1"/>
</dbReference>
<dbReference type="FunFam" id="3.80.30.20:FF:000001">
    <property type="entry name" value="tRNA-2-methylthio-N(6)-dimethylallyladenosine synthase 2"/>
    <property type="match status" value="1"/>
</dbReference>
<dbReference type="CDD" id="cd01335">
    <property type="entry name" value="Radical_SAM"/>
    <property type="match status" value="1"/>
</dbReference>
<dbReference type="Gene3D" id="3.40.50.12160">
    <property type="entry name" value="Methylthiotransferase, N-terminal domain"/>
    <property type="match status" value="1"/>
</dbReference>
<dbReference type="GO" id="GO:0051539">
    <property type="term" value="F:4 iron, 4 sulfur cluster binding"/>
    <property type="evidence" value="ECO:0007669"/>
    <property type="project" value="UniProtKB-UniRule"/>
</dbReference>
<feature type="binding site" evidence="8">
    <location>
        <position position="42"/>
    </location>
    <ligand>
        <name>[4Fe-4S] cluster</name>
        <dbReference type="ChEBI" id="CHEBI:49883"/>
        <label>1</label>
    </ligand>
</feature>
<dbReference type="GO" id="GO:0103039">
    <property type="term" value="F:protein methylthiotransferase activity"/>
    <property type="evidence" value="ECO:0007669"/>
    <property type="project" value="UniProtKB-EC"/>
</dbReference>
<comment type="subcellular location">
    <subcellularLocation>
        <location evidence="8">Cytoplasm</location>
    </subcellularLocation>
</comment>
<dbReference type="SMART" id="SM00729">
    <property type="entry name" value="Elp3"/>
    <property type="match status" value="1"/>
</dbReference>
<dbReference type="InterPro" id="IPR012340">
    <property type="entry name" value="NA-bd_OB-fold"/>
</dbReference>
<evidence type="ECO:0000256" key="1">
    <source>
        <dbReference type="ARBA" id="ARBA00022485"/>
    </source>
</evidence>
<dbReference type="Proteomes" id="UP000824123">
    <property type="component" value="Unassembled WGS sequence"/>
</dbReference>
<dbReference type="NCBIfam" id="TIGR01125">
    <property type="entry name" value="30S ribosomal protein S12 methylthiotransferase RimO"/>
    <property type="match status" value="1"/>
</dbReference>
<dbReference type="PROSITE" id="PS51918">
    <property type="entry name" value="RADICAL_SAM"/>
    <property type="match status" value="1"/>
</dbReference>
<dbReference type="SUPFAM" id="SSF102114">
    <property type="entry name" value="Radical SAM enzymes"/>
    <property type="match status" value="1"/>
</dbReference>
<keyword evidence="12" id="KW-0689">Ribosomal protein</keyword>
<evidence type="ECO:0000313" key="12">
    <source>
        <dbReference type="EMBL" id="HIU46719.1"/>
    </source>
</evidence>
<comment type="function">
    <text evidence="8">Catalyzes the methylthiolation of an aspartic acid residue of ribosomal protein uS12.</text>
</comment>
<dbReference type="GO" id="GO:0140101">
    <property type="term" value="F:catalytic activity, acting on a tRNA"/>
    <property type="evidence" value="ECO:0007669"/>
    <property type="project" value="UniProtKB-ARBA"/>
</dbReference>
<dbReference type="GO" id="GO:0046872">
    <property type="term" value="F:metal ion binding"/>
    <property type="evidence" value="ECO:0007669"/>
    <property type="project" value="UniProtKB-KW"/>
</dbReference>
<feature type="binding site" evidence="8">
    <location>
        <position position="6"/>
    </location>
    <ligand>
        <name>[4Fe-4S] cluster</name>
        <dbReference type="ChEBI" id="CHEBI:49883"/>
        <label>1</label>
    </ligand>
</feature>
<dbReference type="InterPro" id="IPR013848">
    <property type="entry name" value="Methylthiotransferase_N"/>
</dbReference>
<dbReference type="InterPro" id="IPR005840">
    <property type="entry name" value="Ribosomal_uS12_MeSTrfase_RimO"/>
</dbReference>
<dbReference type="Pfam" id="PF04055">
    <property type="entry name" value="Radical_SAM"/>
    <property type="match status" value="1"/>
</dbReference>
<evidence type="ECO:0000256" key="5">
    <source>
        <dbReference type="ARBA" id="ARBA00022723"/>
    </source>
</evidence>
<dbReference type="GO" id="GO:0005840">
    <property type="term" value="C:ribosome"/>
    <property type="evidence" value="ECO:0007669"/>
    <property type="project" value="UniProtKB-KW"/>
</dbReference>
<accession>A0A9D1LRJ8</accession>
<dbReference type="PROSITE" id="PS51449">
    <property type="entry name" value="MTTASE_N"/>
    <property type="match status" value="1"/>
</dbReference>
<keyword evidence="2 8" id="KW-0963">Cytoplasm</keyword>
<dbReference type="InterPro" id="IPR038135">
    <property type="entry name" value="Methylthiotransferase_N_sf"/>
</dbReference>
<comment type="catalytic activity">
    <reaction evidence="8">
        <text>L-aspartate(89)-[ribosomal protein uS12]-hydrogen + (sulfur carrier)-SH + AH2 + 2 S-adenosyl-L-methionine = 3-methylsulfanyl-L-aspartate(89)-[ribosomal protein uS12]-hydrogen + (sulfur carrier)-H + 5'-deoxyadenosine + L-methionine + A + S-adenosyl-L-homocysteine + 2 H(+)</text>
        <dbReference type="Rhea" id="RHEA:37087"/>
        <dbReference type="Rhea" id="RHEA-COMP:10460"/>
        <dbReference type="Rhea" id="RHEA-COMP:10461"/>
        <dbReference type="Rhea" id="RHEA-COMP:14737"/>
        <dbReference type="Rhea" id="RHEA-COMP:14739"/>
        <dbReference type="ChEBI" id="CHEBI:13193"/>
        <dbReference type="ChEBI" id="CHEBI:15378"/>
        <dbReference type="ChEBI" id="CHEBI:17319"/>
        <dbReference type="ChEBI" id="CHEBI:17499"/>
        <dbReference type="ChEBI" id="CHEBI:29917"/>
        <dbReference type="ChEBI" id="CHEBI:29961"/>
        <dbReference type="ChEBI" id="CHEBI:57844"/>
        <dbReference type="ChEBI" id="CHEBI:57856"/>
        <dbReference type="ChEBI" id="CHEBI:59789"/>
        <dbReference type="ChEBI" id="CHEBI:64428"/>
        <dbReference type="ChEBI" id="CHEBI:73599"/>
        <dbReference type="EC" id="2.8.4.4"/>
    </reaction>
</comment>
<dbReference type="GO" id="GO:0035600">
    <property type="term" value="P:tRNA methylthiolation"/>
    <property type="evidence" value="ECO:0007669"/>
    <property type="project" value="UniProtKB-ARBA"/>
</dbReference>
<evidence type="ECO:0000256" key="6">
    <source>
        <dbReference type="ARBA" id="ARBA00023004"/>
    </source>
</evidence>
<dbReference type="PROSITE" id="PS50926">
    <property type="entry name" value="TRAM"/>
    <property type="match status" value="1"/>
</dbReference>
<reference evidence="12" key="1">
    <citation type="submission" date="2020-10" db="EMBL/GenBank/DDBJ databases">
        <authorList>
            <person name="Gilroy R."/>
        </authorList>
    </citation>
    <scope>NUCLEOTIDE SEQUENCE</scope>
    <source>
        <strain evidence="12">ChiSxjej2B14-8506</strain>
    </source>
</reference>
<evidence type="ECO:0000256" key="2">
    <source>
        <dbReference type="ARBA" id="ARBA00022490"/>
    </source>
</evidence>
<dbReference type="PANTHER" id="PTHR43837">
    <property type="entry name" value="RIBOSOMAL PROTEIN S12 METHYLTHIOTRANSFERASE RIMO"/>
    <property type="match status" value="1"/>
</dbReference>
<dbReference type="InterPro" id="IPR020612">
    <property type="entry name" value="Methylthiotransferase_CS"/>
</dbReference>
<feature type="domain" description="Radical SAM core" evidence="11">
    <location>
        <begin position="135"/>
        <end position="364"/>
    </location>
</feature>
<dbReference type="SFLD" id="SFLDF00274">
    <property type="entry name" value="ribosomal_protein_S12_methylth"/>
    <property type="match status" value="1"/>
</dbReference>
<evidence type="ECO:0000256" key="8">
    <source>
        <dbReference type="HAMAP-Rule" id="MF_01865"/>
    </source>
</evidence>
<keyword evidence="3 8" id="KW-0808">Transferase</keyword>
<dbReference type="EMBL" id="DVNK01000037">
    <property type="protein sequence ID" value="HIU46719.1"/>
    <property type="molecule type" value="Genomic_DNA"/>
</dbReference>
<evidence type="ECO:0000259" key="9">
    <source>
        <dbReference type="PROSITE" id="PS50926"/>
    </source>
</evidence>
<evidence type="ECO:0000259" key="10">
    <source>
        <dbReference type="PROSITE" id="PS51449"/>
    </source>
</evidence>
<evidence type="ECO:0000256" key="3">
    <source>
        <dbReference type="ARBA" id="ARBA00022679"/>
    </source>
</evidence>
<dbReference type="Pfam" id="PF00919">
    <property type="entry name" value="UPF0004"/>
    <property type="match status" value="1"/>
</dbReference>
<comment type="caution">
    <text evidence="12">The sequence shown here is derived from an EMBL/GenBank/DDBJ whole genome shotgun (WGS) entry which is preliminary data.</text>
</comment>
<feature type="domain" description="MTTase N-terminal" evidence="10">
    <location>
        <begin position="1"/>
        <end position="113"/>
    </location>
</feature>
<dbReference type="Pfam" id="PF18693">
    <property type="entry name" value="TRAM_2"/>
    <property type="match status" value="1"/>
</dbReference>
<feature type="binding site" evidence="8">
    <location>
        <position position="153"/>
    </location>
    <ligand>
        <name>[4Fe-4S] cluster</name>
        <dbReference type="ChEBI" id="CHEBI:49883"/>
        <label>2</label>
        <note>4Fe-4S-S-AdoMet</note>
    </ligand>
</feature>
<evidence type="ECO:0000256" key="7">
    <source>
        <dbReference type="ARBA" id="ARBA00023014"/>
    </source>
</evidence>
<dbReference type="InterPro" id="IPR023404">
    <property type="entry name" value="rSAM_horseshoe"/>
</dbReference>
<dbReference type="EC" id="2.8.4.4" evidence="8"/>
<dbReference type="InterPro" id="IPR058240">
    <property type="entry name" value="rSAM_sf"/>
</dbReference>
<organism evidence="12 13">
    <name type="scientific">Candidatus Fimadaptatus faecigallinarum</name>
    <dbReference type="NCBI Taxonomy" id="2840814"/>
    <lineage>
        <taxon>Bacteria</taxon>
        <taxon>Bacillati</taxon>
        <taxon>Bacillota</taxon>
        <taxon>Clostridia</taxon>
        <taxon>Eubacteriales</taxon>
        <taxon>Candidatus Fimadaptatus</taxon>
    </lineage>
</organism>
<reference evidence="12" key="2">
    <citation type="journal article" date="2021" name="PeerJ">
        <title>Extensive microbial diversity within the chicken gut microbiome revealed by metagenomics and culture.</title>
        <authorList>
            <person name="Gilroy R."/>
            <person name="Ravi A."/>
            <person name="Getino M."/>
            <person name="Pursley I."/>
            <person name="Horton D.L."/>
            <person name="Alikhan N.F."/>
            <person name="Baker D."/>
            <person name="Gharbi K."/>
            <person name="Hall N."/>
            <person name="Watson M."/>
            <person name="Adriaenssens E.M."/>
            <person name="Foster-Nyarko E."/>
            <person name="Jarju S."/>
            <person name="Secka A."/>
            <person name="Antonio M."/>
            <person name="Oren A."/>
            <person name="Chaudhuri R.R."/>
            <person name="La Ragione R."/>
            <person name="Hildebrand F."/>
            <person name="Pallen M.J."/>
        </authorList>
    </citation>
    <scope>NUCLEOTIDE SEQUENCE</scope>
    <source>
        <strain evidence="12">ChiSxjej2B14-8506</strain>
    </source>
</reference>
<dbReference type="InterPro" id="IPR006638">
    <property type="entry name" value="Elp3/MiaA/NifB-like_rSAM"/>
</dbReference>
<feature type="domain" description="TRAM" evidence="9">
    <location>
        <begin position="367"/>
        <end position="432"/>
    </location>
</feature>
<dbReference type="NCBIfam" id="TIGR00089">
    <property type="entry name" value="MiaB/RimO family radical SAM methylthiotransferase"/>
    <property type="match status" value="1"/>
</dbReference>
<dbReference type="PROSITE" id="PS01278">
    <property type="entry name" value="MTTASE_RADICAL"/>
    <property type="match status" value="1"/>
</dbReference>
<feature type="binding site" evidence="8">
    <location>
        <position position="156"/>
    </location>
    <ligand>
        <name>[4Fe-4S] cluster</name>
        <dbReference type="ChEBI" id="CHEBI:49883"/>
        <label>2</label>
        <note>4Fe-4S-S-AdoMet</note>
    </ligand>
</feature>
<dbReference type="GO" id="GO:0035599">
    <property type="term" value="F:aspartic acid methylthiotransferase activity"/>
    <property type="evidence" value="ECO:0007669"/>
    <property type="project" value="TreeGrafter"/>
</dbReference>
<gene>
    <name evidence="8 12" type="primary">rimO</name>
    <name evidence="12" type="ORF">IAC59_05630</name>
</gene>
<keyword evidence="5 8" id="KW-0479">Metal-binding</keyword>
<dbReference type="Gene3D" id="2.40.50.140">
    <property type="entry name" value="Nucleic acid-binding proteins"/>
    <property type="match status" value="1"/>
</dbReference>
<dbReference type="InterPro" id="IPR005839">
    <property type="entry name" value="Methylthiotransferase"/>
</dbReference>
<keyword evidence="12" id="KW-0687">Ribonucleoprotein</keyword>
<dbReference type="GO" id="GO:0005829">
    <property type="term" value="C:cytosol"/>
    <property type="evidence" value="ECO:0007669"/>
    <property type="project" value="TreeGrafter"/>
</dbReference>
<dbReference type="InterPro" id="IPR007197">
    <property type="entry name" value="rSAM"/>
</dbReference>
<evidence type="ECO:0000313" key="13">
    <source>
        <dbReference type="Proteomes" id="UP000824123"/>
    </source>
</evidence>
<keyword evidence="1 8" id="KW-0004">4Fe-4S</keyword>
<evidence type="ECO:0000256" key="4">
    <source>
        <dbReference type="ARBA" id="ARBA00022691"/>
    </source>
</evidence>
<protein>
    <recommendedName>
        <fullName evidence="8">Ribosomal protein uS12 methylthiotransferase RimO</fullName>
        <shortName evidence="8">uS12 MTTase</shortName>
        <shortName evidence="8">uS12 methylthiotransferase</shortName>
        <ecNumber evidence="8">2.8.4.4</ecNumber>
    </recommendedName>
    <alternativeName>
        <fullName evidence="8">Ribosomal protein uS12 (aspartate-C(3))-methylthiotransferase</fullName>
    </alternativeName>
    <alternativeName>
        <fullName evidence="8">Ribosome maturation factor RimO</fullName>
    </alternativeName>
</protein>
<sequence length="432" mass="48740">MVSLGCSKNRVDSELMLGRLADAGFEITPQPRDADVIIVNTCGFIDPAKEESIDTLLEMAEYKRTGRARLLIATGCLAQRYSGELAQGLPEVDAFVGVRDFDALVEVIRRAEAGQRPVETAGRFGGCDGGRRVLTTPPYSAYVRISEGCDNRCAYCAIPLIRGGYHSRPYRDIVDECRRLSEGGASEITLIAQDTSRYGNDFEGGRTLLPELMRDVAALDSVHWLRVLYTYPDTVDARLIETLRDEPKICDYLDLPLQHISAPLLKRMNRRGNPDSIRELLRQCRARGMFLRTTFIVGFPGETERDFEELMDFTREIQFDRMGAFAFSREEGTPAADMPDQVPDEVKQERLDRLMALQQQISRARNELRVGEECEVLVEGFEGLTYVGRSMREAPEIDGKIYFISERELTPGQYVRVRITAAEEYDLQGVCM</sequence>
<dbReference type="SFLD" id="SFLDS00029">
    <property type="entry name" value="Radical_SAM"/>
    <property type="match status" value="1"/>
</dbReference>
<comment type="cofactor">
    <cofactor evidence="8">
        <name>[4Fe-4S] cluster</name>
        <dbReference type="ChEBI" id="CHEBI:49883"/>
    </cofactor>
    <text evidence="8">Binds 2 [4Fe-4S] clusters. One cluster is coordinated with 3 cysteines and an exchangeable S-adenosyl-L-methionine.</text>
</comment>
<keyword evidence="7 8" id="KW-0411">Iron-sulfur</keyword>
<dbReference type="SFLD" id="SFLDG01061">
    <property type="entry name" value="methylthiotransferase"/>
    <property type="match status" value="1"/>
</dbReference>
<dbReference type="AlphaFoldDB" id="A0A9D1LRJ8"/>
<dbReference type="PANTHER" id="PTHR43837:SF1">
    <property type="entry name" value="RIBOSOMAL PROTEIN US12 METHYLTHIOTRANSFERASE RIMO"/>
    <property type="match status" value="1"/>
</dbReference>
<keyword evidence="4 8" id="KW-0949">S-adenosyl-L-methionine</keyword>
<comment type="similarity">
    <text evidence="8">Belongs to the methylthiotransferase family. RimO subfamily.</text>
</comment>
<feature type="binding site" evidence="8">
    <location>
        <position position="76"/>
    </location>
    <ligand>
        <name>[4Fe-4S] cluster</name>
        <dbReference type="ChEBI" id="CHEBI:49883"/>
        <label>1</label>
    </ligand>
</feature>
<dbReference type="HAMAP" id="MF_01865">
    <property type="entry name" value="MTTase_RimO"/>
    <property type="match status" value="1"/>
</dbReference>
<name>A0A9D1LRJ8_9FIRM</name>
<keyword evidence="6 8" id="KW-0408">Iron</keyword>
<dbReference type="Gene3D" id="3.80.30.20">
    <property type="entry name" value="tm_1862 like domain"/>
    <property type="match status" value="1"/>
</dbReference>